<evidence type="ECO:0000313" key="2">
    <source>
        <dbReference type="Proteomes" id="UP000051677"/>
    </source>
</evidence>
<organism evidence="1 2">
    <name type="scientific">Mycobacterium gordonae</name>
    <dbReference type="NCBI Taxonomy" id="1778"/>
    <lineage>
        <taxon>Bacteria</taxon>
        <taxon>Bacillati</taxon>
        <taxon>Actinomycetota</taxon>
        <taxon>Actinomycetes</taxon>
        <taxon>Mycobacteriales</taxon>
        <taxon>Mycobacteriaceae</taxon>
        <taxon>Mycobacterium</taxon>
    </lineage>
</organism>
<reference evidence="1 2" key="1">
    <citation type="submission" date="2015-10" db="EMBL/GenBank/DDBJ databases">
        <title>Mycobacterium gordonae draft genome assembly.</title>
        <authorList>
            <person name="Ustinova V."/>
            <person name="Smirnova T."/>
            <person name="Blagodatskikh K."/>
            <person name="Varlamov D."/>
            <person name="Larionova E."/>
            <person name="Chernousova L."/>
        </authorList>
    </citation>
    <scope>NUCLEOTIDE SEQUENCE [LARGE SCALE GENOMIC DNA]</scope>
    <source>
        <strain evidence="1 2">CTRI 14-8773</strain>
    </source>
</reference>
<protein>
    <submittedName>
        <fullName evidence="1">Uncharacterized protein</fullName>
    </submittedName>
</protein>
<gene>
    <name evidence="1" type="ORF">AO501_25135</name>
</gene>
<sequence>MTAFRDRLTPTRTPAEHFAIADRLVGELDQLHVHELQLPYAKAKLALADIHARLAGCTPLHVVNNSVVDNQPTERN</sequence>
<dbReference type="AlphaFoldDB" id="A0A0Q2X283"/>
<name>A0A0Q2X283_MYCGO</name>
<evidence type="ECO:0000313" key="1">
    <source>
        <dbReference type="EMBL" id="KQH75564.1"/>
    </source>
</evidence>
<dbReference type="Proteomes" id="UP000051677">
    <property type="component" value="Unassembled WGS sequence"/>
</dbReference>
<proteinExistence type="predicted"/>
<accession>A0A0Q2X283</accession>
<dbReference type="RefSeq" id="WP_055581418.1">
    <property type="nucleotide sequence ID" value="NZ_LKTM01000372.1"/>
</dbReference>
<dbReference type="EMBL" id="LKTM01000372">
    <property type="protein sequence ID" value="KQH75564.1"/>
    <property type="molecule type" value="Genomic_DNA"/>
</dbReference>
<comment type="caution">
    <text evidence="1">The sequence shown here is derived from an EMBL/GenBank/DDBJ whole genome shotgun (WGS) entry which is preliminary data.</text>
</comment>